<evidence type="ECO:0000313" key="2">
    <source>
        <dbReference type="Proteomes" id="UP000867740"/>
    </source>
</evidence>
<reference evidence="1" key="2">
    <citation type="submission" date="2020-10" db="EMBL/GenBank/DDBJ databases">
        <authorList>
            <consortium name="NCBI Pathogen Detection Project"/>
        </authorList>
    </citation>
    <scope>NUCLEOTIDE SEQUENCE</scope>
    <source>
        <strain evidence="1">CAVp300</strain>
    </source>
</reference>
<organism evidence="1 2">
    <name type="scientific">Kluyvera intermedia</name>
    <name type="common">Enterobacter intermedius</name>
    <dbReference type="NCBI Taxonomy" id="61648"/>
    <lineage>
        <taxon>Bacteria</taxon>
        <taxon>Pseudomonadati</taxon>
        <taxon>Pseudomonadota</taxon>
        <taxon>Gammaproteobacteria</taxon>
        <taxon>Enterobacterales</taxon>
        <taxon>Enterobacteriaceae</taxon>
        <taxon>Kluyvera</taxon>
    </lineage>
</organism>
<dbReference type="RefSeq" id="WP_047370070.1">
    <property type="nucleotide sequence ID" value="NZ_CABMNU010000005.1"/>
</dbReference>
<dbReference type="EMBL" id="DACSUM010000057">
    <property type="protein sequence ID" value="HAT3584431.1"/>
    <property type="molecule type" value="Genomic_DNA"/>
</dbReference>
<name>A0A9P3TD45_KLUIN</name>
<dbReference type="AlphaFoldDB" id="A0A9P3TD45"/>
<dbReference type="Proteomes" id="UP000867740">
    <property type="component" value="Unassembled WGS sequence"/>
</dbReference>
<accession>A0A9P3TD45</accession>
<protein>
    <submittedName>
        <fullName evidence="1">Uncharacterized protein</fullName>
    </submittedName>
</protein>
<sequence length="95" mass="11022">MIYRQKTEILFLSAKTGQVAELTGLFPFNSFKQADIPLRRSGKTRLISSTHRYFNNVLTYKTHMLYDFCWSTACFFNISLNVIVKRLACSTLSEK</sequence>
<proteinExistence type="predicted"/>
<reference evidence="1" key="1">
    <citation type="journal article" date="2018" name="Genome Biol.">
        <title>SKESA: strategic k-mer extension for scrupulous assemblies.</title>
        <authorList>
            <person name="Souvorov A."/>
            <person name="Agarwala R."/>
            <person name="Lipman D.J."/>
        </authorList>
    </citation>
    <scope>NUCLEOTIDE SEQUENCE</scope>
    <source>
        <strain evidence="1">CAVp300</strain>
    </source>
</reference>
<evidence type="ECO:0000313" key="1">
    <source>
        <dbReference type="EMBL" id="HAT3584431.1"/>
    </source>
</evidence>
<gene>
    <name evidence="1" type="ORF">I8531_004813</name>
</gene>
<comment type="caution">
    <text evidence="1">The sequence shown here is derived from an EMBL/GenBank/DDBJ whole genome shotgun (WGS) entry which is preliminary data.</text>
</comment>